<reference evidence="1" key="1">
    <citation type="submission" date="2013-12" db="EMBL/GenBank/DDBJ databases">
        <title>A Varibaculum cambriense genome reconstructed from a premature infant gut community with otherwise low bacterial novelty that shifts toward anaerobic metabolism during the third week of life.</title>
        <authorList>
            <person name="Brown C.T."/>
            <person name="Sharon I."/>
            <person name="Thomas B.C."/>
            <person name="Castelle C.J."/>
            <person name="Morowitz M.J."/>
            <person name="Banfield J.F."/>
        </authorList>
    </citation>
    <scope>NUCLEOTIDE SEQUENCE</scope>
</reference>
<name>W1YF00_9ZZZZ</name>
<feature type="non-terminal residue" evidence="1">
    <location>
        <position position="1"/>
    </location>
</feature>
<comment type="caution">
    <text evidence="1">The sequence shown here is derived from an EMBL/GenBank/DDBJ whole genome shotgun (WGS) entry which is preliminary data.</text>
</comment>
<proteinExistence type="predicted"/>
<dbReference type="EMBL" id="AZMM01006376">
    <property type="protein sequence ID" value="ETJ39749.1"/>
    <property type="molecule type" value="Genomic_DNA"/>
</dbReference>
<sequence>PPGTPSGYPPNGWADGAAQAAASAHLRAWLTGGGRCYGSVLYDEPGARTQVAQEFVSVAGGRIGP</sequence>
<protein>
    <submittedName>
        <fullName evidence="1">Uncharacterized protein</fullName>
    </submittedName>
</protein>
<accession>W1YF00</accession>
<organism evidence="1">
    <name type="scientific">human gut metagenome</name>
    <dbReference type="NCBI Taxonomy" id="408170"/>
    <lineage>
        <taxon>unclassified sequences</taxon>
        <taxon>metagenomes</taxon>
        <taxon>organismal metagenomes</taxon>
    </lineage>
</organism>
<evidence type="ECO:0000313" key="1">
    <source>
        <dbReference type="EMBL" id="ETJ39749.1"/>
    </source>
</evidence>
<dbReference type="AlphaFoldDB" id="W1YF00"/>
<gene>
    <name evidence="1" type="ORF">Q604_UNBC06376G0001</name>
</gene>